<evidence type="ECO:0000313" key="2">
    <source>
        <dbReference type="EMBL" id="UUX49053.1"/>
    </source>
</evidence>
<organism evidence="2 3">
    <name type="scientific">Nisaea acidiphila</name>
    <dbReference type="NCBI Taxonomy" id="1862145"/>
    <lineage>
        <taxon>Bacteria</taxon>
        <taxon>Pseudomonadati</taxon>
        <taxon>Pseudomonadota</taxon>
        <taxon>Alphaproteobacteria</taxon>
        <taxon>Rhodospirillales</taxon>
        <taxon>Thalassobaculaceae</taxon>
        <taxon>Nisaea</taxon>
    </lineage>
</organism>
<evidence type="ECO:0000313" key="3">
    <source>
        <dbReference type="Proteomes" id="UP001060336"/>
    </source>
</evidence>
<proteinExistence type="predicted"/>
<keyword evidence="1" id="KW-0812">Transmembrane</keyword>
<accession>A0A9J7AUI0</accession>
<evidence type="ECO:0000256" key="1">
    <source>
        <dbReference type="SAM" id="Phobius"/>
    </source>
</evidence>
<name>A0A9J7AUI0_9PROT</name>
<keyword evidence="3" id="KW-1185">Reference proteome</keyword>
<dbReference type="EMBL" id="CP102480">
    <property type="protein sequence ID" value="UUX49053.1"/>
    <property type="molecule type" value="Genomic_DNA"/>
</dbReference>
<dbReference type="KEGG" id="naci:NUH88_16810"/>
<sequence length="166" mass="17859">MASSSANAASMKVILITIVGGLMLFTLPTVLVLGIGMMPTFAAMAIDRRREKYTTLCVGCMNFVGVLPFVAQLWSEGHSYERAFAIMADPFAWLTMLGAAGLGWCIYLIAPGIVSMGIAMRIEQRIGRLRKRQRELVEEWGPGVAGALDETAHAAEAEPAANPKEG</sequence>
<dbReference type="RefSeq" id="WP_257767554.1">
    <property type="nucleotide sequence ID" value="NZ_CP102480.1"/>
</dbReference>
<protein>
    <submittedName>
        <fullName evidence="2">Uncharacterized protein</fullName>
    </submittedName>
</protein>
<keyword evidence="1" id="KW-1133">Transmembrane helix</keyword>
<gene>
    <name evidence="2" type="ORF">NUH88_16810</name>
</gene>
<feature type="transmembrane region" description="Helical" evidence="1">
    <location>
        <begin position="13"/>
        <end position="41"/>
    </location>
</feature>
<feature type="transmembrane region" description="Helical" evidence="1">
    <location>
        <begin position="53"/>
        <end position="71"/>
    </location>
</feature>
<feature type="transmembrane region" description="Helical" evidence="1">
    <location>
        <begin position="91"/>
        <end position="122"/>
    </location>
</feature>
<dbReference type="Proteomes" id="UP001060336">
    <property type="component" value="Chromosome"/>
</dbReference>
<dbReference type="AlphaFoldDB" id="A0A9J7AUI0"/>
<keyword evidence="1" id="KW-0472">Membrane</keyword>
<reference evidence="2" key="1">
    <citation type="submission" date="2022-08" db="EMBL/GenBank/DDBJ databases">
        <title>Nisaea acidiphila sp. nov., isolated from a marine algal debris and emended description of the genus Nisaea Urios et al. 2008.</title>
        <authorList>
            <person name="Kwon K."/>
        </authorList>
    </citation>
    <scope>NUCLEOTIDE SEQUENCE</scope>
    <source>
        <strain evidence="2">MEBiC11861</strain>
    </source>
</reference>